<evidence type="ECO:0000256" key="10">
    <source>
        <dbReference type="ARBA" id="ARBA00047754"/>
    </source>
</evidence>
<dbReference type="AlphaFoldDB" id="A0A940Y654"/>
<dbReference type="InterPro" id="IPR050862">
    <property type="entry name" value="RdRp_reductase_class-2"/>
</dbReference>
<feature type="domain" description="Ribonucleotide reductase large subunit C-terminal" evidence="13">
    <location>
        <begin position="94"/>
        <end position="586"/>
    </location>
</feature>
<keyword evidence="7" id="KW-0215">Deoxyribonucleotide synthesis</keyword>
<keyword evidence="5 11" id="KW-0547">Nucleotide-binding</keyword>
<keyword evidence="8" id="KW-1015">Disulfide bond</keyword>
<evidence type="ECO:0000256" key="4">
    <source>
        <dbReference type="ARBA" id="ARBA00022634"/>
    </source>
</evidence>
<dbReference type="GO" id="GO:0031419">
    <property type="term" value="F:cobalamin binding"/>
    <property type="evidence" value="ECO:0007669"/>
    <property type="project" value="UniProtKB-KW"/>
</dbReference>
<gene>
    <name evidence="14" type="ORF">KAK03_03175</name>
</gene>
<dbReference type="GO" id="GO:0004748">
    <property type="term" value="F:ribonucleoside-diphosphate reductase activity, thioredoxin disulfide as acceptor"/>
    <property type="evidence" value="ECO:0007669"/>
    <property type="project" value="UniProtKB-EC"/>
</dbReference>
<dbReference type="GO" id="GO:0009263">
    <property type="term" value="P:deoxyribonucleotide biosynthetic process"/>
    <property type="evidence" value="ECO:0007669"/>
    <property type="project" value="UniProtKB-KW"/>
</dbReference>
<accession>A0A940Y654</accession>
<evidence type="ECO:0000256" key="1">
    <source>
        <dbReference type="ARBA" id="ARBA00001922"/>
    </source>
</evidence>
<dbReference type="EMBL" id="JAGQDD010000001">
    <property type="protein sequence ID" value="MBQ0929473.1"/>
    <property type="molecule type" value="Genomic_DNA"/>
</dbReference>
<keyword evidence="4 11" id="KW-0237">DNA synthesis</keyword>
<evidence type="ECO:0000259" key="12">
    <source>
        <dbReference type="Pfam" id="PF00317"/>
    </source>
</evidence>
<keyword evidence="9 11" id="KW-0170">Cobalt</keyword>
<evidence type="ECO:0000256" key="11">
    <source>
        <dbReference type="RuleBase" id="RU364064"/>
    </source>
</evidence>
<dbReference type="InterPro" id="IPR013344">
    <property type="entry name" value="RNR_NrdJ/NrdZ"/>
</dbReference>
<evidence type="ECO:0000256" key="3">
    <source>
        <dbReference type="ARBA" id="ARBA00022628"/>
    </source>
</evidence>
<dbReference type="CDD" id="cd02888">
    <property type="entry name" value="RNR_II_dimer"/>
    <property type="match status" value="1"/>
</dbReference>
<dbReference type="GO" id="GO:0071897">
    <property type="term" value="P:DNA biosynthetic process"/>
    <property type="evidence" value="ECO:0007669"/>
    <property type="project" value="UniProtKB-KW"/>
</dbReference>
<keyword evidence="6 11" id="KW-0560">Oxidoreductase</keyword>
<evidence type="ECO:0000259" key="13">
    <source>
        <dbReference type="Pfam" id="PF02867"/>
    </source>
</evidence>
<evidence type="ECO:0000256" key="8">
    <source>
        <dbReference type="ARBA" id="ARBA00023157"/>
    </source>
</evidence>
<dbReference type="InterPro" id="IPR013509">
    <property type="entry name" value="RNR_lsu_N"/>
</dbReference>
<protein>
    <recommendedName>
        <fullName evidence="11">Vitamin B12-dependent ribonucleotide reductase</fullName>
        <ecNumber evidence="11">1.17.4.1</ecNumber>
    </recommendedName>
</protein>
<comment type="function">
    <text evidence="11">Catalyzes the reduction of ribonucleotides to deoxyribonucleotides. May function to provide a pool of deoxyribonucleotide precursors for DNA repair during oxygen limitation and/or for immediate growth after restoration of oxygen.</text>
</comment>
<organism evidence="14 15">
    <name type="scientific">Ideonella alba</name>
    <dbReference type="NCBI Taxonomy" id="2824118"/>
    <lineage>
        <taxon>Bacteria</taxon>
        <taxon>Pseudomonadati</taxon>
        <taxon>Pseudomonadota</taxon>
        <taxon>Betaproteobacteria</taxon>
        <taxon>Burkholderiales</taxon>
        <taxon>Sphaerotilaceae</taxon>
        <taxon>Ideonella</taxon>
    </lineage>
</organism>
<evidence type="ECO:0000256" key="2">
    <source>
        <dbReference type="ARBA" id="ARBA00007405"/>
    </source>
</evidence>
<comment type="similarity">
    <text evidence="2 11">Belongs to the ribonucleoside diphosphate reductase class-2 family.</text>
</comment>
<proteinExistence type="inferred from homology"/>
<evidence type="ECO:0000256" key="9">
    <source>
        <dbReference type="ARBA" id="ARBA00023285"/>
    </source>
</evidence>
<comment type="cofactor">
    <cofactor evidence="1 11">
        <name>adenosylcob(III)alamin</name>
        <dbReference type="ChEBI" id="CHEBI:18408"/>
    </cofactor>
</comment>
<comment type="caution">
    <text evidence="14">The sequence shown here is derived from an EMBL/GenBank/DDBJ whole genome shotgun (WGS) entry which is preliminary data.</text>
</comment>
<name>A0A940Y654_9BURK</name>
<dbReference type="SUPFAM" id="SSF51998">
    <property type="entry name" value="PFL-like glycyl radical enzymes"/>
    <property type="match status" value="1"/>
</dbReference>
<evidence type="ECO:0000256" key="7">
    <source>
        <dbReference type="ARBA" id="ARBA00023116"/>
    </source>
</evidence>
<reference evidence="14 15" key="1">
    <citation type="submission" date="2021-04" db="EMBL/GenBank/DDBJ databases">
        <title>The genome sequence of Ideonella sp. 3Y2.</title>
        <authorList>
            <person name="Liu Y."/>
        </authorList>
    </citation>
    <scope>NUCLEOTIDE SEQUENCE [LARGE SCALE GENOMIC DNA]</scope>
    <source>
        <strain evidence="14 15">3Y2</strain>
    </source>
</reference>
<feature type="domain" description="Ribonucleotide reductase large subunit N-terminal" evidence="12">
    <location>
        <begin position="22"/>
        <end position="88"/>
    </location>
</feature>
<evidence type="ECO:0000313" key="15">
    <source>
        <dbReference type="Proteomes" id="UP000676246"/>
    </source>
</evidence>
<dbReference type="PANTHER" id="PTHR43371:SF1">
    <property type="entry name" value="RIBONUCLEOSIDE-DIPHOSPHATE REDUCTASE"/>
    <property type="match status" value="1"/>
</dbReference>
<dbReference type="NCBIfam" id="TIGR02504">
    <property type="entry name" value="NrdJ_Z"/>
    <property type="match status" value="1"/>
</dbReference>
<dbReference type="EC" id="1.17.4.1" evidence="11"/>
<dbReference type="Proteomes" id="UP000676246">
    <property type="component" value="Unassembled WGS sequence"/>
</dbReference>
<dbReference type="InterPro" id="IPR000788">
    <property type="entry name" value="RNR_lg_C"/>
</dbReference>
<dbReference type="PRINTS" id="PR01183">
    <property type="entry name" value="RIBORDTASEM1"/>
</dbReference>
<keyword evidence="3 11" id="KW-0846">Cobalamin</keyword>
<keyword evidence="15" id="KW-1185">Reference proteome</keyword>
<sequence>MSRTRTAPRQPSLLDSLPAQPISEEVLVEKYAKGDERTVDEVRARVARALAAVEAPEHRAHWEARFFEAQRRGFVPAGRINSAAGTDLTATLINCFVQPVGDSIASVEEGFPGIYTALTEAAETMRRGGGVGYDFSRIRPKGAWVGSTQSSASGPVSYMRVFDRSCETVESAGARRGAQMGVLRCDHPDIEDFIHAKDEGDLRNFNISIGVTDAFMQAVQAGSDVELVHRAEPGDKQKAAGAYQRADGMWVYRKVAASTLWDQVMRSTYDHAEPGVLFLDRINLDNNLSYCETISATNPCAEQPLPPYGCCCLGSIDLTHYVRNPFEADASFDDAAFTDVVKVATRMLDNVLDVTVWPLERQREEAANKRRVGLGFTGLGDALVMLGLRYDTPAARDMARHISEVMRDGAYNASVDLAQERGAFPLFNADMYLSGASFATRLPAAVKERIREHGLRNSHLLSIAPTGTISLAFADNASNGIEPAFSWTYNRKKRMPDGSFKEYAVEDHAWRLYRHLKGDNAPLTEAFVTALEMSAEAHALMVAAVAPCIDTAISKTVNVPADYPYADFQDLYTTAWKSGLKGLATYRPNAILGSVLSVEPATTAQPAPLVADHANQRLKLEKLPKPVLTSLRWPGRPELRGGNPAWSYMIQHPHGDFALFVGELPAEGPDGGLFGKNLPFEVWVNGAEQPRGLGALAKTLSMDMRVNDPAWLKLKLDALATVAEERSFEMAFPPHGEKRLFPGVVAATGSVIRWRCEQLGALEEGGPTPVLDAMFSREEPRTSSAGTLAWAVDIENPGTQESFTMTLKEVALAAPDVGTGYVTRPCAVGFSGNYPKAYDGLARLLSLDMRVIDPAWIGMKLRKLLNVGEPLGHFMAPVPGEKRQQTWPSTVAYIARLVIHRYAMLGVLDEQGFPLREMGILEAPRPKADGAVTVAPMAGKPCPECGNATMIHKDGCDFCTACGYVGQCG</sequence>
<dbReference type="GO" id="GO:0005524">
    <property type="term" value="F:ATP binding"/>
    <property type="evidence" value="ECO:0007669"/>
    <property type="project" value="InterPro"/>
</dbReference>
<dbReference type="PANTHER" id="PTHR43371">
    <property type="entry name" value="VITAMIN B12-DEPENDENT RIBONUCLEOTIDE REDUCTASE"/>
    <property type="match status" value="1"/>
</dbReference>
<dbReference type="Pfam" id="PF00317">
    <property type="entry name" value="Ribonuc_red_lgN"/>
    <property type="match status" value="1"/>
</dbReference>
<dbReference type="RefSeq" id="WP_210851713.1">
    <property type="nucleotide sequence ID" value="NZ_JAGQDD010000001.1"/>
</dbReference>
<dbReference type="Gene3D" id="3.20.70.20">
    <property type="match status" value="1"/>
</dbReference>
<comment type="catalytic activity">
    <reaction evidence="10 11">
        <text>a 2'-deoxyribonucleoside 5'-diphosphate + [thioredoxin]-disulfide + H2O = a ribonucleoside 5'-diphosphate + [thioredoxin]-dithiol</text>
        <dbReference type="Rhea" id="RHEA:23252"/>
        <dbReference type="Rhea" id="RHEA-COMP:10698"/>
        <dbReference type="Rhea" id="RHEA-COMP:10700"/>
        <dbReference type="ChEBI" id="CHEBI:15377"/>
        <dbReference type="ChEBI" id="CHEBI:29950"/>
        <dbReference type="ChEBI" id="CHEBI:50058"/>
        <dbReference type="ChEBI" id="CHEBI:57930"/>
        <dbReference type="ChEBI" id="CHEBI:73316"/>
        <dbReference type="EC" id="1.17.4.1"/>
    </reaction>
</comment>
<evidence type="ECO:0000256" key="6">
    <source>
        <dbReference type="ARBA" id="ARBA00023002"/>
    </source>
</evidence>
<evidence type="ECO:0000313" key="14">
    <source>
        <dbReference type="EMBL" id="MBQ0929473.1"/>
    </source>
</evidence>
<evidence type="ECO:0000256" key="5">
    <source>
        <dbReference type="ARBA" id="ARBA00022741"/>
    </source>
</evidence>
<dbReference type="Pfam" id="PF02867">
    <property type="entry name" value="Ribonuc_red_lgC"/>
    <property type="match status" value="1"/>
</dbReference>